<gene>
    <name evidence="10" type="primary">LOC106817087</name>
</gene>
<comment type="catalytic activity">
    <reaction evidence="5">
        <text>[3Fe-4S](1+)-[protein] + Fe(2+)-[Dph3] = [3Fe-4S](0)-[protein] + Fe(3+)-[Dph3]</text>
        <dbReference type="Rhea" id="RHEA:71235"/>
        <dbReference type="Rhea" id="RHEA-COMP:17996"/>
        <dbReference type="Rhea" id="RHEA-COMP:17997"/>
        <dbReference type="Rhea" id="RHEA-COMP:18002"/>
        <dbReference type="Rhea" id="RHEA-COMP:18003"/>
        <dbReference type="ChEBI" id="CHEBI:29033"/>
        <dbReference type="ChEBI" id="CHEBI:29034"/>
        <dbReference type="ChEBI" id="CHEBI:33751"/>
        <dbReference type="ChEBI" id="CHEBI:47402"/>
        <dbReference type="ChEBI" id="CHEBI:83228"/>
    </reaction>
</comment>
<feature type="domain" description="DPH-type MB" evidence="8">
    <location>
        <begin position="4"/>
        <end position="60"/>
    </location>
</feature>
<keyword evidence="2" id="KW-0479">Metal-binding</keyword>
<dbReference type="GeneID" id="106817087"/>
<comment type="pathway">
    <text evidence="1">Protein modification; peptidyl-diphthamide biosynthesis.</text>
</comment>
<name>A0ABM1EYE9_PRICU</name>
<evidence type="ECO:0000256" key="4">
    <source>
        <dbReference type="ARBA" id="ARBA00024032"/>
    </source>
</evidence>
<evidence type="ECO:0000256" key="6">
    <source>
        <dbReference type="ARBA" id="ARBA00041070"/>
    </source>
</evidence>
<evidence type="ECO:0000259" key="8">
    <source>
        <dbReference type="PROSITE" id="PS51074"/>
    </source>
</evidence>
<dbReference type="PANTHER" id="PTHR21454">
    <property type="entry name" value="DPH3 HOMOLOG-RELATED"/>
    <property type="match status" value="1"/>
</dbReference>
<comment type="similarity">
    <text evidence="4">Belongs to the DPH3 family.</text>
</comment>
<evidence type="ECO:0000256" key="5">
    <source>
        <dbReference type="ARBA" id="ARBA00036267"/>
    </source>
</evidence>
<keyword evidence="9" id="KW-1185">Reference proteome</keyword>
<reference evidence="10" key="1">
    <citation type="submission" date="2025-08" db="UniProtKB">
        <authorList>
            <consortium name="RefSeq"/>
        </authorList>
    </citation>
    <scope>IDENTIFICATION</scope>
</reference>
<dbReference type="InterPro" id="IPR007872">
    <property type="entry name" value="DPH_MB_dom"/>
</dbReference>
<organism evidence="9 10">
    <name type="scientific">Priapulus caudatus</name>
    <name type="common">Priapulid worm</name>
    <dbReference type="NCBI Taxonomy" id="37621"/>
    <lineage>
        <taxon>Eukaryota</taxon>
        <taxon>Metazoa</taxon>
        <taxon>Ecdysozoa</taxon>
        <taxon>Scalidophora</taxon>
        <taxon>Priapulida</taxon>
        <taxon>Priapulimorpha</taxon>
        <taxon>Priapulimorphida</taxon>
        <taxon>Priapulidae</taxon>
        <taxon>Priapulus</taxon>
    </lineage>
</organism>
<dbReference type="Proteomes" id="UP000695022">
    <property type="component" value="Unplaced"/>
</dbReference>
<protein>
    <recommendedName>
        <fullName evidence="6">Diphthamide biosynthesis protein 3</fullName>
    </recommendedName>
</protein>
<evidence type="ECO:0000313" key="10">
    <source>
        <dbReference type="RefSeq" id="XP_014677220.1"/>
    </source>
</evidence>
<dbReference type="SUPFAM" id="SSF144217">
    <property type="entry name" value="CSL zinc finger"/>
    <property type="match status" value="1"/>
</dbReference>
<evidence type="ECO:0000313" key="9">
    <source>
        <dbReference type="Proteomes" id="UP000695022"/>
    </source>
</evidence>
<dbReference type="InterPro" id="IPR044248">
    <property type="entry name" value="DPH3/4-like"/>
</dbReference>
<accession>A0ABM1EYE9</accession>
<dbReference type="Gene3D" id="3.10.660.10">
    <property type="entry name" value="DPH Zinc finger"/>
    <property type="match status" value="1"/>
</dbReference>
<evidence type="ECO:0000256" key="7">
    <source>
        <dbReference type="ARBA" id="ARBA00048125"/>
    </source>
</evidence>
<dbReference type="PROSITE" id="PS51074">
    <property type="entry name" value="DPH_MB"/>
    <property type="match status" value="1"/>
</dbReference>
<dbReference type="PANTHER" id="PTHR21454:SF31">
    <property type="entry name" value="DIPHTHAMIDE BIOSYNTHESIS PROTEIN 3"/>
    <property type="match status" value="1"/>
</dbReference>
<evidence type="ECO:0000256" key="3">
    <source>
        <dbReference type="ARBA" id="ARBA00023004"/>
    </source>
</evidence>
<comment type="catalytic activity">
    <reaction evidence="7">
        <text>2 [3Fe-4S](0)-[protein] + 2 Fe(2+)-[Dph3] + NADH = 2 [4Fe-4S](1+)-[protein] + 2 [Dph3] + NAD(+) + H(+)</text>
        <dbReference type="Rhea" id="RHEA:71239"/>
        <dbReference type="Rhea" id="RHEA-COMP:17997"/>
        <dbReference type="Rhea" id="RHEA-COMP:17998"/>
        <dbReference type="Rhea" id="RHEA-COMP:18001"/>
        <dbReference type="Rhea" id="RHEA-COMP:18002"/>
        <dbReference type="ChEBI" id="CHEBI:15378"/>
        <dbReference type="ChEBI" id="CHEBI:29033"/>
        <dbReference type="ChEBI" id="CHEBI:33723"/>
        <dbReference type="ChEBI" id="CHEBI:47402"/>
        <dbReference type="ChEBI" id="CHEBI:57540"/>
        <dbReference type="ChEBI" id="CHEBI:57945"/>
        <dbReference type="ChEBI" id="CHEBI:83228"/>
    </reaction>
</comment>
<evidence type="ECO:0000256" key="1">
    <source>
        <dbReference type="ARBA" id="ARBA00005156"/>
    </source>
</evidence>
<proteinExistence type="inferred from homology"/>
<dbReference type="Pfam" id="PF05207">
    <property type="entry name" value="Zn_ribbon_CSL"/>
    <property type="match status" value="1"/>
</dbReference>
<dbReference type="RefSeq" id="XP_014677220.1">
    <property type="nucleotide sequence ID" value="XM_014821734.1"/>
</dbReference>
<dbReference type="InterPro" id="IPR036671">
    <property type="entry name" value="DPH_MB_sf"/>
</dbReference>
<evidence type="ECO:0000256" key="2">
    <source>
        <dbReference type="ARBA" id="ARBA00022723"/>
    </source>
</evidence>
<keyword evidence="3" id="KW-0408">Iron</keyword>
<sequence length="83" mass="9577">MSVFHDEVEIEDFEFDEESDTYYYPCPCGDKFEITKEMLEMGEEVATCPSCSLIIRVIYDPEDFDTEEEAASISKVELEVVSK</sequence>